<keyword evidence="2" id="KW-1185">Reference proteome</keyword>
<accession>A0A9W9YXX9</accession>
<sequence>MKKVQWENDLIPHGTITQRTTDTASKSGGFISISTVDVTRAEFRQDVVRWSADSKMEPSLCSVIVLCALMSSAWANFLSVSQHGPRLTIAKSYGVPIKLNCDDHLTRAINVSGISLFKLKRTVEADHVFPGIQAQSQSECQHTFHPVDKTRPAECELSFSGRKIPSDVMIVAIYRCVTTTDPQNQLFHTRSSETGDVVLRCGSDDMIDILDIRVNETELHEEDKEVMKQQCAMKMFQAPQQSPGPGRPVFCTVSRQGRNGDLKVKYQCLQAPQKDSGQLATHETSTGLLPMRQFRHSSQAQFRRRTSHEPNRIRI</sequence>
<gene>
    <name evidence="1" type="ORF">OS493_025382</name>
</gene>
<dbReference type="Proteomes" id="UP001163046">
    <property type="component" value="Unassembled WGS sequence"/>
</dbReference>
<dbReference type="AlphaFoldDB" id="A0A9W9YXX9"/>
<protein>
    <submittedName>
        <fullName evidence="1">Uncharacterized protein</fullName>
    </submittedName>
</protein>
<dbReference type="EMBL" id="MU826846">
    <property type="protein sequence ID" value="KAJ7371482.1"/>
    <property type="molecule type" value="Genomic_DNA"/>
</dbReference>
<reference evidence="1" key="1">
    <citation type="submission" date="2023-01" db="EMBL/GenBank/DDBJ databases">
        <title>Genome assembly of the deep-sea coral Lophelia pertusa.</title>
        <authorList>
            <person name="Herrera S."/>
            <person name="Cordes E."/>
        </authorList>
    </citation>
    <scope>NUCLEOTIDE SEQUENCE</scope>
    <source>
        <strain evidence="1">USNM1676648</strain>
        <tissue evidence="1">Polyp</tissue>
    </source>
</reference>
<dbReference type="OrthoDB" id="5984728at2759"/>
<organism evidence="1 2">
    <name type="scientific">Desmophyllum pertusum</name>
    <dbReference type="NCBI Taxonomy" id="174260"/>
    <lineage>
        <taxon>Eukaryota</taxon>
        <taxon>Metazoa</taxon>
        <taxon>Cnidaria</taxon>
        <taxon>Anthozoa</taxon>
        <taxon>Hexacorallia</taxon>
        <taxon>Scleractinia</taxon>
        <taxon>Caryophylliina</taxon>
        <taxon>Caryophylliidae</taxon>
        <taxon>Desmophyllum</taxon>
    </lineage>
</organism>
<evidence type="ECO:0000313" key="2">
    <source>
        <dbReference type="Proteomes" id="UP001163046"/>
    </source>
</evidence>
<evidence type="ECO:0000313" key="1">
    <source>
        <dbReference type="EMBL" id="KAJ7371482.1"/>
    </source>
</evidence>
<name>A0A9W9YXX9_9CNID</name>
<proteinExistence type="predicted"/>
<comment type="caution">
    <text evidence="1">The sequence shown here is derived from an EMBL/GenBank/DDBJ whole genome shotgun (WGS) entry which is preliminary data.</text>
</comment>